<name>A0AAD4ZHK6_PRUDU</name>
<dbReference type="SUPFAM" id="SSF52047">
    <property type="entry name" value="RNI-like"/>
    <property type="match status" value="1"/>
</dbReference>
<gene>
    <name evidence="1" type="ORF">L3X38_013663</name>
</gene>
<protein>
    <submittedName>
        <fullName evidence="1">Uncharacterized protein</fullName>
    </submittedName>
</protein>
<comment type="caution">
    <text evidence="1">The sequence shown here is derived from an EMBL/GenBank/DDBJ whole genome shotgun (WGS) entry which is preliminary data.</text>
</comment>
<dbReference type="AlphaFoldDB" id="A0AAD4ZHK6"/>
<evidence type="ECO:0000313" key="2">
    <source>
        <dbReference type="Proteomes" id="UP001054821"/>
    </source>
</evidence>
<proteinExistence type="predicted"/>
<evidence type="ECO:0000313" key="1">
    <source>
        <dbReference type="EMBL" id="KAI5345786.1"/>
    </source>
</evidence>
<reference evidence="1 2" key="1">
    <citation type="journal article" date="2022" name="G3 (Bethesda)">
        <title>Whole-genome sequence and methylome profiling of the almond [Prunus dulcis (Mill.) D.A. Webb] cultivar 'Nonpareil'.</title>
        <authorList>
            <person name="D'Amico-Willman K.M."/>
            <person name="Ouma W.Z."/>
            <person name="Meulia T."/>
            <person name="Sideli G.M."/>
            <person name="Gradziel T.M."/>
            <person name="Fresnedo-Ramirez J."/>
        </authorList>
    </citation>
    <scope>NUCLEOTIDE SEQUENCE [LARGE SCALE GENOMIC DNA]</scope>
    <source>
        <strain evidence="1">Clone GOH B32 T37-40</strain>
    </source>
</reference>
<organism evidence="1 2">
    <name type="scientific">Prunus dulcis</name>
    <name type="common">Almond</name>
    <name type="synonym">Amygdalus dulcis</name>
    <dbReference type="NCBI Taxonomy" id="3755"/>
    <lineage>
        <taxon>Eukaryota</taxon>
        <taxon>Viridiplantae</taxon>
        <taxon>Streptophyta</taxon>
        <taxon>Embryophyta</taxon>
        <taxon>Tracheophyta</taxon>
        <taxon>Spermatophyta</taxon>
        <taxon>Magnoliopsida</taxon>
        <taxon>eudicotyledons</taxon>
        <taxon>Gunneridae</taxon>
        <taxon>Pentapetalae</taxon>
        <taxon>rosids</taxon>
        <taxon>fabids</taxon>
        <taxon>Rosales</taxon>
        <taxon>Rosaceae</taxon>
        <taxon>Amygdaloideae</taxon>
        <taxon>Amygdaleae</taxon>
        <taxon>Prunus</taxon>
    </lineage>
</organism>
<dbReference type="EMBL" id="JAJFAZ020000002">
    <property type="protein sequence ID" value="KAI5345786.1"/>
    <property type="molecule type" value="Genomic_DNA"/>
</dbReference>
<dbReference type="Proteomes" id="UP001054821">
    <property type="component" value="Chromosome 2"/>
</dbReference>
<accession>A0AAD4ZHK6</accession>
<sequence length="210" mass="24082">MCLTSVFFDKYALFSLIRWECPSIEPLSLAACSFEDSVFNVSSSSLKSLEVMDCTAWKVEVGESVNLECFTLVSLQFPLAEMYLKKSDNLRYIDIYAHHLKSILIGLWDLWDEEISPIDGPWKHFPTLRNLLKEFGCRKLLSLIPRDFKGLVFPENFKKTFSSPLPHSREVAIYKLNAPPEATEISDFKDSLDWVAPSACIQYHFLEVPS</sequence>
<keyword evidence="2" id="KW-1185">Reference proteome</keyword>